<dbReference type="PANTHER" id="PTHR10829:SF56">
    <property type="entry name" value="ADF-H DOMAIN-CONTAINING PROTEIN"/>
    <property type="match status" value="1"/>
</dbReference>
<evidence type="ECO:0000313" key="7">
    <source>
        <dbReference type="EMBL" id="GBG23808.1"/>
    </source>
</evidence>
<name>A0A2R5G251_9STRA</name>
<dbReference type="Gene3D" id="3.40.20.10">
    <property type="entry name" value="Severin"/>
    <property type="match status" value="3"/>
</dbReference>
<dbReference type="CDD" id="cd11282">
    <property type="entry name" value="ADF_coactosin_like"/>
    <property type="match status" value="1"/>
</dbReference>
<dbReference type="FunFam" id="3.40.20.10:FF:000018">
    <property type="entry name" value="Coactosin-like 1"/>
    <property type="match status" value="1"/>
</dbReference>
<keyword evidence="3" id="KW-0009">Actin-binding</keyword>
<dbReference type="InParanoid" id="A0A2R5G251"/>
<dbReference type="Pfam" id="PF00241">
    <property type="entry name" value="Cofilin_ADF"/>
    <property type="match status" value="3"/>
</dbReference>
<evidence type="ECO:0000256" key="2">
    <source>
        <dbReference type="ARBA" id="ARBA00022490"/>
    </source>
</evidence>
<comment type="caution">
    <text evidence="7">The sequence shown here is derived from an EMBL/GenBank/DDBJ whole genome shotgun (WGS) entry which is preliminary data.</text>
</comment>
<protein>
    <submittedName>
        <fullName evidence="7">Drebrin-like protein</fullName>
    </submittedName>
</protein>
<organism evidence="7 8">
    <name type="scientific">Hondaea fermentalgiana</name>
    <dbReference type="NCBI Taxonomy" id="2315210"/>
    <lineage>
        <taxon>Eukaryota</taxon>
        <taxon>Sar</taxon>
        <taxon>Stramenopiles</taxon>
        <taxon>Bigyra</taxon>
        <taxon>Labyrinthulomycetes</taxon>
        <taxon>Thraustochytrida</taxon>
        <taxon>Thraustochytriidae</taxon>
        <taxon>Hondaea</taxon>
    </lineage>
</organism>
<dbReference type="SUPFAM" id="SSF55753">
    <property type="entry name" value="Actin depolymerizing proteins"/>
    <property type="match status" value="3"/>
</dbReference>
<feature type="domain" description="ADF-H" evidence="6">
    <location>
        <begin position="187"/>
        <end position="317"/>
    </location>
</feature>
<feature type="domain" description="ADF-H" evidence="6">
    <location>
        <begin position="352"/>
        <end position="485"/>
    </location>
</feature>
<keyword evidence="4" id="KW-0206">Cytoskeleton</keyword>
<gene>
    <name evidence="7" type="ORF">FCC1311_000282</name>
</gene>
<evidence type="ECO:0000259" key="6">
    <source>
        <dbReference type="PROSITE" id="PS51263"/>
    </source>
</evidence>
<sequence>MALNVPEDVTEALASVRSDAAPENFMLAGYEDDDTLKVIACGSEGVAGLKAALPSSDVAYGLLRCQFMVEKVGQVAADTTKFIFVLWRPDAIPLKRKMKIGRYDGQVKKLFSSYHTDMDINDEDEISDEIIHDMLAKITQTADRVTTRKSITMYLGGNKVGWNKTREVVKPDSRNEFKVIKGANIKWTEGADQELAAALAEVRDDASPIRWCLATYVNKDTLTFNSKGEGDVSEMLSHTNETQVSYGLFRVQEQIDKISATRFCFVVHTPDYVPPMAKAMIATHKGAITPLFRPFHEDFHISEPEELTEEIALEKIASKSGTMSHVTERKQEKRKSFFARSFLGGANKGKLSLEFTNKEELSEAIADVRNDATETNWVIAELIGQNHDLKLDFSNSGTGGMDELLDELDPSKIMYGIFRAEQVIDRSTVVRFFLVRWQGADVSMTKAGNAGILVGAASAFFSPYHFNLDGSSRDEITAGYEAQMV</sequence>
<dbReference type="InterPro" id="IPR002108">
    <property type="entry name" value="ADF-H"/>
</dbReference>
<keyword evidence="2" id="KW-0963">Cytoplasm</keyword>
<dbReference type="InterPro" id="IPR029006">
    <property type="entry name" value="ADF-H/Gelsolin-like_dom_sf"/>
</dbReference>
<evidence type="ECO:0000256" key="4">
    <source>
        <dbReference type="ARBA" id="ARBA00023212"/>
    </source>
</evidence>
<dbReference type="AlphaFoldDB" id="A0A2R5G251"/>
<evidence type="ECO:0000256" key="5">
    <source>
        <dbReference type="ARBA" id="ARBA00038052"/>
    </source>
</evidence>
<evidence type="ECO:0000256" key="3">
    <source>
        <dbReference type="ARBA" id="ARBA00023203"/>
    </source>
</evidence>
<dbReference type="EMBL" id="BEYU01000001">
    <property type="protein sequence ID" value="GBG23808.1"/>
    <property type="molecule type" value="Genomic_DNA"/>
</dbReference>
<dbReference type="PANTHER" id="PTHR10829">
    <property type="entry name" value="CORTACTIN AND DREBRIN"/>
    <property type="match status" value="1"/>
</dbReference>
<evidence type="ECO:0000313" key="8">
    <source>
        <dbReference type="Proteomes" id="UP000241890"/>
    </source>
</evidence>
<feature type="domain" description="ADF-H" evidence="6">
    <location>
        <begin position="1"/>
        <end position="136"/>
    </location>
</feature>
<proteinExistence type="inferred from homology"/>
<dbReference type="GO" id="GO:0005884">
    <property type="term" value="C:actin filament"/>
    <property type="evidence" value="ECO:0007669"/>
    <property type="project" value="TreeGrafter"/>
</dbReference>
<dbReference type="OrthoDB" id="20822at2759"/>
<reference evidence="7 8" key="1">
    <citation type="submission" date="2017-12" db="EMBL/GenBank/DDBJ databases">
        <title>Sequencing, de novo assembly and annotation of complete genome of a new Thraustochytrid species, strain FCC1311.</title>
        <authorList>
            <person name="Sedici K."/>
            <person name="Godart F."/>
            <person name="Aiese Cigliano R."/>
            <person name="Sanseverino W."/>
            <person name="Barakat M."/>
            <person name="Ortet P."/>
            <person name="Marechal E."/>
            <person name="Cagnac O."/>
            <person name="Amato A."/>
        </authorList>
    </citation>
    <scope>NUCLEOTIDE SEQUENCE [LARGE SCALE GENOMIC DNA]</scope>
</reference>
<dbReference type="Proteomes" id="UP000241890">
    <property type="component" value="Unassembled WGS sequence"/>
</dbReference>
<dbReference type="GO" id="GO:0051015">
    <property type="term" value="F:actin filament binding"/>
    <property type="evidence" value="ECO:0007669"/>
    <property type="project" value="TreeGrafter"/>
</dbReference>
<evidence type="ECO:0000256" key="1">
    <source>
        <dbReference type="ARBA" id="ARBA00004245"/>
    </source>
</evidence>
<comment type="similarity">
    <text evidence="5">Belongs to the actin-binding proteins ADF family. Coactosin subfamily.</text>
</comment>
<dbReference type="PROSITE" id="PS51263">
    <property type="entry name" value="ADF_H"/>
    <property type="match status" value="3"/>
</dbReference>
<keyword evidence="8" id="KW-1185">Reference proteome</keyword>
<dbReference type="GO" id="GO:0030833">
    <property type="term" value="P:regulation of actin filament polymerization"/>
    <property type="evidence" value="ECO:0007669"/>
    <property type="project" value="TreeGrafter"/>
</dbReference>
<comment type="subcellular location">
    <subcellularLocation>
        <location evidence="1">Cytoplasm</location>
        <location evidence="1">Cytoskeleton</location>
    </subcellularLocation>
</comment>
<dbReference type="GO" id="GO:0030427">
    <property type="term" value="C:site of polarized growth"/>
    <property type="evidence" value="ECO:0007669"/>
    <property type="project" value="TreeGrafter"/>
</dbReference>
<accession>A0A2R5G251</accession>
<dbReference type="SMART" id="SM00102">
    <property type="entry name" value="ADF"/>
    <property type="match status" value="2"/>
</dbReference>
<dbReference type="GO" id="GO:0030864">
    <property type="term" value="C:cortical actin cytoskeleton"/>
    <property type="evidence" value="ECO:0007669"/>
    <property type="project" value="TreeGrafter"/>
</dbReference>